<feature type="domain" description="Glycosyl transferase family 1" evidence="1">
    <location>
        <begin position="181"/>
        <end position="330"/>
    </location>
</feature>
<name>A0A369B627_9FIRM</name>
<dbReference type="SUPFAM" id="SSF53756">
    <property type="entry name" value="UDP-Glycosyltransferase/glycogen phosphorylase"/>
    <property type="match status" value="1"/>
</dbReference>
<dbReference type="PANTHER" id="PTHR45947">
    <property type="entry name" value="SULFOQUINOVOSYL TRANSFERASE SQD2"/>
    <property type="match status" value="1"/>
</dbReference>
<keyword evidence="2" id="KW-0808">Transferase</keyword>
<evidence type="ECO:0000313" key="2">
    <source>
        <dbReference type="EMBL" id="RCX16891.1"/>
    </source>
</evidence>
<dbReference type="InterPro" id="IPR050194">
    <property type="entry name" value="Glycosyltransferase_grp1"/>
</dbReference>
<dbReference type="PANTHER" id="PTHR45947:SF3">
    <property type="entry name" value="SULFOQUINOVOSYL TRANSFERASE SQD2"/>
    <property type="match status" value="1"/>
</dbReference>
<evidence type="ECO:0000259" key="1">
    <source>
        <dbReference type="Pfam" id="PF00534"/>
    </source>
</evidence>
<gene>
    <name evidence="2" type="ORF">DFR58_109118</name>
</gene>
<dbReference type="EMBL" id="QPJT01000009">
    <property type="protein sequence ID" value="RCX16891.1"/>
    <property type="molecule type" value="Genomic_DNA"/>
</dbReference>
<organism evidence="2 3">
    <name type="scientific">Anaerobacterium chartisolvens</name>
    <dbReference type="NCBI Taxonomy" id="1297424"/>
    <lineage>
        <taxon>Bacteria</taxon>
        <taxon>Bacillati</taxon>
        <taxon>Bacillota</taxon>
        <taxon>Clostridia</taxon>
        <taxon>Eubacteriales</taxon>
        <taxon>Oscillospiraceae</taxon>
        <taxon>Anaerobacterium</taxon>
    </lineage>
</organism>
<dbReference type="GO" id="GO:0016757">
    <property type="term" value="F:glycosyltransferase activity"/>
    <property type="evidence" value="ECO:0007669"/>
    <property type="project" value="InterPro"/>
</dbReference>
<protein>
    <submittedName>
        <fullName evidence="2">Glycosyltransferase involved in cell wall biosynthesis</fullName>
    </submittedName>
</protein>
<comment type="caution">
    <text evidence="2">The sequence shown here is derived from an EMBL/GenBank/DDBJ whole genome shotgun (WGS) entry which is preliminary data.</text>
</comment>
<dbReference type="AlphaFoldDB" id="A0A369B627"/>
<dbReference type="Pfam" id="PF00534">
    <property type="entry name" value="Glycos_transf_1"/>
    <property type="match status" value="1"/>
</dbReference>
<reference evidence="2 3" key="1">
    <citation type="submission" date="2018-07" db="EMBL/GenBank/DDBJ databases">
        <title>Genomic Encyclopedia of Type Strains, Phase IV (KMG-IV): sequencing the most valuable type-strain genomes for metagenomic binning, comparative biology and taxonomic classification.</title>
        <authorList>
            <person name="Goeker M."/>
        </authorList>
    </citation>
    <scope>NUCLEOTIDE SEQUENCE [LARGE SCALE GENOMIC DNA]</scope>
    <source>
        <strain evidence="2 3">DSM 27016</strain>
    </source>
</reference>
<dbReference type="InterPro" id="IPR001296">
    <property type="entry name" value="Glyco_trans_1"/>
</dbReference>
<dbReference type="OrthoDB" id="9787617at2"/>
<proteinExistence type="predicted"/>
<sequence length="487" mass="54860">MSKRILLVAPDVNYSISDAQILKDICIIPCLLQKYYGYDSTIAAYSVNESVLHSHFPGCKFECVNYTGSFNADIHTYIEKNAKGFDIICLFGPYDCYHEIVSIYKKNNACGKAYLKLDMNRFWILRLDSSPRFHALLDLCDLTTVESSNLHSHLNRVIPFDVELIPNGYYESPDPKPLCYEKKENTILTVGRLGCYAKQTAVMIKAFLSAEVPGWKLKLVGGIADEFLPELKLLQQHPKFSSSIEFTGPIYDRDVLEEEYLKAKIFCMSSASEAYAHVFAEAAKNGCYIITTDVEGAYDITDNGKYGTIVPIGDHNALTLAFENVCPDEERIKEVSGGICSFARHELPWKYILNKLDMLFRLNGMVKDECTASPTLPELTQHPASISDMSNSVKESLLSISPDTLSGESTEALYGSVQTLCRLCHILNRDFDSLKNKEIKSSAMLLKDCIINVINAMQNSYYDTAKKYLLRAYPLSMKLHDLVEREI</sequence>
<keyword evidence="3" id="KW-1185">Reference proteome</keyword>
<dbReference type="Gene3D" id="3.40.50.2000">
    <property type="entry name" value="Glycogen Phosphorylase B"/>
    <property type="match status" value="2"/>
</dbReference>
<accession>A0A369B627</accession>
<evidence type="ECO:0000313" key="3">
    <source>
        <dbReference type="Proteomes" id="UP000253034"/>
    </source>
</evidence>
<dbReference type="Proteomes" id="UP000253034">
    <property type="component" value="Unassembled WGS sequence"/>
</dbReference>
<dbReference type="RefSeq" id="WP_114297619.1">
    <property type="nucleotide sequence ID" value="NZ_QPJT01000009.1"/>
</dbReference>